<evidence type="ECO:0000313" key="4">
    <source>
        <dbReference type="Proteomes" id="UP001320178"/>
    </source>
</evidence>
<accession>A0AAW4YV07</accession>
<dbReference type="Proteomes" id="UP001320178">
    <property type="component" value="Unassembled WGS sequence"/>
</dbReference>
<dbReference type="EMBL" id="JABFTS010000004">
    <property type="protein sequence ID" value="MCE8052205.1"/>
    <property type="molecule type" value="Genomic_DNA"/>
</dbReference>
<gene>
    <name evidence="3" type="ORF">HOP61_12920</name>
</gene>
<sequence length="1158" mass="129101">MSAFERPNDDRDNGALAAYELPCRDSEEGATCPLISGKVQLLPLRYGLVEELVPGCSTPYTLSARPLGIRLLRNGYLYVLDGETNELAEYEFRDQGDEITGGKLEYETDRTLYVCFSEVKWTDTKRAQVLESEEDRDAFMQAVDLSGANPVTGGGEHLITTAQAEEWVAEFAEDVELEQPEGGHEQEGEAYHWENDHYYHKSRLGKLLKQHEVEDRDECLCLVVRDDIGVMRDLAMYQDNVVGWIEEWTEEDEKRTQRNYLLGCYIESITQLTAETMASLVPGEEGSPESALWNDLERLDEPHRERTRQAVLNYLNGEEQLPRSYDPDLPDELRARLLEVSRGANRANASAILQRQQTEIRRYHARETMADADSGFLEQHLDTLLGLKRTNSRRVRDILEGASFGQRGVNDLIRRSDMDQFLEQQRPKLTRWNALLETISRDRAEMLCSNYFHLAAWYFDSDQEEQIEKAFSAEYSCVKDICRSDEVVDRVTQWLTDHPEYDRPLFHTRSLQEQAELKKNYTALISAGYNILKHLDNWVDRLKEAESGKLPDLRELPENVQVLANGARANLTPAVGAGLANIMQHMQQATGQSGFNMPELEDLFRQLKPPAAWARIVDAAKENGARFVFSMASLEKLIALVEDTLLLRERLTSLNNRRRQASGAERDRVRAERRSVQAQLEANEHRLAAALSPVGEVGADDLILSQGESGRAGLVLEFDDAGKAAAVGRLTSNLRQGIYRAPPAGLLGDGVGLLVFIGQAVGLWAAKRALSNVGDDSTSEELDDLKRRYWAALFATGAAGFLAAQSIGDTALQVQARALGNALNVSRANGVSAQLGRLHHGLGYAGYGLGFLASAFSLYANRGNWQSAVRSGNGNAQGAAALAMVGDAGLMGTHTYGLYSTISTRLAVRGGMTWAIAGPHLASVFVRFNAIGLAFSVLQLGSTWLYNYHNISQHDQWLLGSPWGVEEGNESLEHYLSELRRISQAAHITLDENYTDSWLPNWTRSPDHYQVVLHLPGLSPQALQPPLVGQAPVRLSLKAWQVQPVQIWQREGTVRAPEHWLDATTELAAALAIETDADKGHVLLSGRAPDHRLTPHGYKTEHWVVGVRVEHLDDEGNYQPSDAYIYIDPRGGVGRDKRYTPSSFSRRGDPGSWYAISG</sequence>
<reference evidence="3" key="2">
    <citation type="journal article" date="2021" name="Front. Microbiol.">
        <title>Aerobic Denitrification and Heterotrophic Sulfur Oxidation in the Genus Halomonas Revealed by Six Novel Species Characterizations and Genome-Based Analysis.</title>
        <authorList>
            <person name="Wang L."/>
            <person name="Shao Z."/>
        </authorList>
    </citation>
    <scope>NUCLEOTIDE SEQUENCE</scope>
    <source>
        <strain evidence="3">MCCC 1A05776</strain>
    </source>
</reference>
<feature type="coiled-coil region" evidence="1">
    <location>
        <begin position="654"/>
        <end position="686"/>
    </location>
</feature>
<reference evidence="3" key="1">
    <citation type="submission" date="2020-05" db="EMBL/GenBank/DDBJ databases">
        <authorList>
            <person name="Wang L."/>
            <person name="Shao Z."/>
        </authorList>
    </citation>
    <scope>NUCLEOTIDE SEQUENCE</scope>
    <source>
        <strain evidence="3">MCCC 1A05776</strain>
    </source>
</reference>
<keyword evidence="1" id="KW-0175">Coiled coil</keyword>
<organism evidence="3 4">
    <name type="scientific">Billgrantia desiderata</name>
    <dbReference type="NCBI Taxonomy" id="52021"/>
    <lineage>
        <taxon>Bacteria</taxon>
        <taxon>Pseudomonadati</taxon>
        <taxon>Pseudomonadota</taxon>
        <taxon>Gammaproteobacteria</taxon>
        <taxon>Oceanospirillales</taxon>
        <taxon>Halomonadaceae</taxon>
        <taxon>Billgrantia</taxon>
    </lineage>
</organism>
<dbReference type="Pfam" id="PF20249">
    <property type="entry name" value="VasX_N"/>
    <property type="match status" value="1"/>
</dbReference>
<feature type="domain" description="Toxin VasX N-terminal region" evidence="2">
    <location>
        <begin position="32"/>
        <end position="148"/>
    </location>
</feature>
<dbReference type="AlphaFoldDB" id="A0AAW4YV07"/>
<dbReference type="InterPro" id="IPR046864">
    <property type="entry name" value="VasX_N"/>
</dbReference>
<evidence type="ECO:0000259" key="2">
    <source>
        <dbReference type="Pfam" id="PF20249"/>
    </source>
</evidence>
<proteinExistence type="predicted"/>
<evidence type="ECO:0000256" key="1">
    <source>
        <dbReference type="SAM" id="Coils"/>
    </source>
</evidence>
<dbReference type="CDD" id="cd20708">
    <property type="entry name" value="MIX_IV"/>
    <property type="match status" value="1"/>
</dbReference>
<protein>
    <recommendedName>
        <fullName evidence="2">Toxin VasX N-terminal region domain-containing protein</fullName>
    </recommendedName>
</protein>
<comment type="caution">
    <text evidence="3">The sequence shown here is derived from an EMBL/GenBank/DDBJ whole genome shotgun (WGS) entry which is preliminary data.</text>
</comment>
<name>A0AAW4YV07_9GAMM</name>
<dbReference type="RefSeq" id="WP_234239695.1">
    <property type="nucleotide sequence ID" value="NZ_JABFTS010000004.1"/>
</dbReference>
<evidence type="ECO:0000313" key="3">
    <source>
        <dbReference type="EMBL" id="MCE8052205.1"/>
    </source>
</evidence>